<dbReference type="PIRSF" id="PIRSF005859">
    <property type="entry name" value="PBR"/>
    <property type="match status" value="1"/>
</dbReference>
<feature type="transmembrane region" description="Helical" evidence="6">
    <location>
        <begin position="79"/>
        <end position="99"/>
    </location>
</feature>
<evidence type="ECO:0000313" key="8">
    <source>
        <dbReference type="Proteomes" id="UP000479132"/>
    </source>
</evidence>
<proteinExistence type="inferred from homology"/>
<keyword evidence="4 6" id="KW-1133">Transmembrane helix</keyword>
<dbReference type="Pfam" id="PF03073">
    <property type="entry name" value="TspO_MBR"/>
    <property type="match status" value="1"/>
</dbReference>
<dbReference type="AlphaFoldDB" id="A0A6M1TD48"/>
<evidence type="ECO:0000256" key="1">
    <source>
        <dbReference type="ARBA" id="ARBA00004141"/>
    </source>
</evidence>
<evidence type="ECO:0000256" key="5">
    <source>
        <dbReference type="ARBA" id="ARBA00023136"/>
    </source>
</evidence>
<organism evidence="7 8">
    <name type="scientific">Fodinibius halophilus</name>
    <dbReference type="NCBI Taxonomy" id="1736908"/>
    <lineage>
        <taxon>Bacteria</taxon>
        <taxon>Pseudomonadati</taxon>
        <taxon>Balneolota</taxon>
        <taxon>Balneolia</taxon>
        <taxon>Balneolales</taxon>
        <taxon>Balneolaceae</taxon>
        <taxon>Fodinibius</taxon>
    </lineage>
</organism>
<feature type="transmembrane region" description="Helical" evidence="6">
    <location>
        <begin position="7"/>
        <end position="27"/>
    </location>
</feature>
<comment type="similarity">
    <text evidence="2">Belongs to the TspO/BZRP family.</text>
</comment>
<accession>A0A6M1TD48</accession>
<dbReference type="PANTHER" id="PTHR10057">
    <property type="entry name" value="PERIPHERAL-TYPE BENZODIAZEPINE RECEPTOR"/>
    <property type="match status" value="1"/>
</dbReference>
<sequence>MNKSKSIIGLITWIIICSTAGIIGAQFDPGTWYELLQKPTWTPPNWAFPVVWPILYVMMGTAAWILWKMETISIRDYAFTWFFLQLVLNALWSWLFFGMNLIGTALAEIFLLWIAIIFTVLLFWRHKQIAGLLLLPYLLWVSYASALNFAIWQLN</sequence>
<reference evidence="7 8" key="1">
    <citation type="submission" date="2020-02" db="EMBL/GenBank/DDBJ databases">
        <title>Aliifodinibius halophilus 2W32, complete genome.</title>
        <authorList>
            <person name="Li Y."/>
            <person name="Wu S."/>
        </authorList>
    </citation>
    <scope>NUCLEOTIDE SEQUENCE [LARGE SCALE GENOMIC DNA]</scope>
    <source>
        <strain evidence="7 8">2W32</strain>
    </source>
</reference>
<evidence type="ECO:0000256" key="4">
    <source>
        <dbReference type="ARBA" id="ARBA00022989"/>
    </source>
</evidence>
<keyword evidence="3 6" id="KW-0812">Transmembrane</keyword>
<dbReference type="InterPro" id="IPR038330">
    <property type="entry name" value="TspO/MBR-related_sf"/>
</dbReference>
<keyword evidence="5 6" id="KW-0472">Membrane</keyword>
<feature type="transmembrane region" description="Helical" evidence="6">
    <location>
        <begin position="105"/>
        <end position="124"/>
    </location>
</feature>
<dbReference type="Proteomes" id="UP000479132">
    <property type="component" value="Unassembled WGS sequence"/>
</dbReference>
<dbReference type="EMBL" id="JAALLS010000007">
    <property type="protein sequence ID" value="NGP88092.1"/>
    <property type="molecule type" value="Genomic_DNA"/>
</dbReference>
<name>A0A6M1TD48_9BACT</name>
<dbReference type="CDD" id="cd15904">
    <property type="entry name" value="TSPO_MBR"/>
    <property type="match status" value="1"/>
</dbReference>
<evidence type="ECO:0000313" key="7">
    <source>
        <dbReference type="EMBL" id="NGP88092.1"/>
    </source>
</evidence>
<dbReference type="PANTHER" id="PTHR10057:SF0">
    <property type="entry name" value="TRANSLOCATOR PROTEIN"/>
    <property type="match status" value="1"/>
</dbReference>
<evidence type="ECO:0000256" key="6">
    <source>
        <dbReference type="SAM" id="Phobius"/>
    </source>
</evidence>
<feature type="transmembrane region" description="Helical" evidence="6">
    <location>
        <begin position="47"/>
        <end position="67"/>
    </location>
</feature>
<comment type="subcellular location">
    <subcellularLocation>
        <location evidence="1">Membrane</location>
        <topology evidence="1">Multi-pass membrane protein</topology>
    </subcellularLocation>
</comment>
<dbReference type="FunFam" id="1.20.1260.100:FF:000001">
    <property type="entry name" value="translocator protein 2"/>
    <property type="match status" value="1"/>
</dbReference>
<protein>
    <submittedName>
        <fullName evidence="7">Tryptophan-rich sensory protein</fullName>
    </submittedName>
</protein>
<evidence type="ECO:0000256" key="3">
    <source>
        <dbReference type="ARBA" id="ARBA00022692"/>
    </source>
</evidence>
<dbReference type="GO" id="GO:0016020">
    <property type="term" value="C:membrane"/>
    <property type="evidence" value="ECO:0007669"/>
    <property type="project" value="UniProtKB-SubCell"/>
</dbReference>
<dbReference type="GO" id="GO:0033013">
    <property type="term" value="P:tetrapyrrole metabolic process"/>
    <property type="evidence" value="ECO:0007669"/>
    <property type="project" value="UniProtKB-ARBA"/>
</dbReference>
<gene>
    <name evidence="7" type="ORF">G3569_06980</name>
</gene>
<dbReference type="RefSeq" id="WP_165267473.1">
    <property type="nucleotide sequence ID" value="NZ_JAALLS010000007.1"/>
</dbReference>
<dbReference type="Gene3D" id="1.20.1260.100">
    <property type="entry name" value="TspO/MBR protein"/>
    <property type="match status" value="1"/>
</dbReference>
<feature type="transmembrane region" description="Helical" evidence="6">
    <location>
        <begin position="131"/>
        <end position="152"/>
    </location>
</feature>
<evidence type="ECO:0000256" key="2">
    <source>
        <dbReference type="ARBA" id="ARBA00007524"/>
    </source>
</evidence>
<keyword evidence="8" id="KW-1185">Reference proteome</keyword>
<dbReference type="InterPro" id="IPR004307">
    <property type="entry name" value="TspO_MBR"/>
</dbReference>
<comment type="caution">
    <text evidence="7">The sequence shown here is derived from an EMBL/GenBank/DDBJ whole genome shotgun (WGS) entry which is preliminary data.</text>
</comment>